<dbReference type="EMBL" id="JBHMBK010000010">
    <property type="protein sequence ID" value="MFB9685611.1"/>
    <property type="molecule type" value="Genomic_DNA"/>
</dbReference>
<dbReference type="InterPro" id="IPR027417">
    <property type="entry name" value="P-loop_NTPase"/>
</dbReference>
<keyword evidence="3" id="KW-0378">Hydrolase</keyword>
<evidence type="ECO:0000313" key="4">
    <source>
        <dbReference type="Proteomes" id="UP001589535"/>
    </source>
</evidence>
<dbReference type="InterPro" id="IPR011335">
    <property type="entry name" value="Restrct_endonuc-II-like"/>
</dbReference>
<organism evidence="3 4">
    <name type="scientific">Amycolatopsis plumensis</name>
    <dbReference type="NCBI Taxonomy" id="236508"/>
    <lineage>
        <taxon>Bacteria</taxon>
        <taxon>Bacillati</taxon>
        <taxon>Actinomycetota</taxon>
        <taxon>Actinomycetes</taxon>
        <taxon>Pseudonocardiales</taxon>
        <taxon>Pseudonocardiaceae</taxon>
        <taxon>Amycolatopsis</taxon>
    </lineage>
</organism>
<dbReference type="InterPro" id="IPR049050">
    <property type="entry name" value="nSTAND3"/>
</dbReference>
<feature type="domain" description="Restriction endonuclease type IV Mrr" evidence="1">
    <location>
        <begin position="8"/>
        <end position="103"/>
    </location>
</feature>
<dbReference type="InterPro" id="IPR007560">
    <property type="entry name" value="Restrct_endonuc_IV_Mrr"/>
</dbReference>
<evidence type="ECO:0000259" key="1">
    <source>
        <dbReference type="Pfam" id="PF04471"/>
    </source>
</evidence>
<comment type="caution">
    <text evidence="3">The sequence shown here is derived from an EMBL/GenBank/DDBJ whole genome shotgun (WGS) entry which is preliminary data.</text>
</comment>
<keyword evidence="3" id="KW-0540">Nuclease</keyword>
<protein>
    <submittedName>
        <fullName evidence="3">Restriction endonuclease</fullName>
        <ecNumber evidence="3">3.1.21.-</ecNumber>
    </submittedName>
</protein>
<name>A0ABV5U2L1_9PSEU</name>
<proteinExistence type="predicted"/>
<keyword evidence="4" id="KW-1185">Reference proteome</keyword>
<dbReference type="Proteomes" id="UP001589535">
    <property type="component" value="Unassembled WGS sequence"/>
</dbReference>
<dbReference type="SUPFAM" id="SSF52540">
    <property type="entry name" value="P-loop containing nucleoside triphosphate hydrolases"/>
    <property type="match status" value="1"/>
</dbReference>
<sequence length="734" mass="81655">MDDFDLGRLSPYDFETVCRDLFEQILGLPLEIFSEGPDRGIDLRHVAEDGSTTIVQCKHWPRASSARLVRMMLREELPKISALQPDRYLLATSVSLTAAAKDKLVAGLAPHVIGPGDLYGAEQLVAELGKRQEIVERHFRLWLSSTGVLQSLLRKESLVRSADLRADIEKCALTFVPTPAFAEAERRLAEQDVCIVTGGPGVGKTTIAKMLAAKYGFQGYELVAVSPDVDEINAAWRDDVPQFFYYDDFLGRSTFGDKLKKNEDSRLLQIIERVRRTPGKRLVLTTRDYLFRQAERMYGTLQDAVLSPILYFVNPAGFDADLAAQLLYSIVHHSAIPAAEKRRFGERGTWTRLVYSENFNPRLAERTLGLSGFFGTPTEQVAEQMLANFEEPERVWEEVVEGELDDACLHVLEVLSVLDVDSGVSVSELAEIWQRYTRAIGTPHTLPVLHRALKVLDGALLTIWGHGAEDLWVGVHNASVLEYLEGRLHRGRCDLDALIDSFTDPEHLARLHVIGSNLLDGRINRKLRERAQAMADVVLECLVAPCPYSSRFSNRTYSIGRTSWIAHVTDVLAHAESLRSAPLVEHAVGDLEELDDFRPGDAGTFVELAELLATVQVSVLVPRPLFTRLQAFVVGCARDLLRGFAREGFAGWSRFDLSWAVNVIKEHAPGDDPRSLEAAELAVAAWRRQDDEAFARKVEARRTAAGADDVGGVEESPSAVIERLRVLLASTPDD</sequence>
<dbReference type="SUPFAM" id="SSF52980">
    <property type="entry name" value="Restriction endonuclease-like"/>
    <property type="match status" value="1"/>
</dbReference>
<keyword evidence="3" id="KW-0255">Endonuclease</keyword>
<dbReference type="EC" id="3.1.21.-" evidence="3"/>
<dbReference type="Pfam" id="PF04471">
    <property type="entry name" value="Mrr_cat"/>
    <property type="match status" value="1"/>
</dbReference>
<evidence type="ECO:0000259" key="2">
    <source>
        <dbReference type="Pfam" id="PF20720"/>
    </source>
</evidence>
<feature type="domain" description="Novel STAND NTPase 3" evidence="2">
    <location>
        <begin position="175"/>
        <end position="304"/>
    </location>
</feature>
<evidence type="ECO:0000313" key="3">
    <source>
        <dbReference type="EMBL" id="MFB9685611.1"/>
    </source>
</evidence>
<accession>A0ABV5U2L1</accession>
<reference evidence="3 4" key="1">
    <citation type="submission" date="2024-09" db="EMBL/GenBank/DDBJ databases">
        <authorList>
            <person name="Sun Q."/>
            <person name="Mori K."/>
        </authorList>
    </citation>
    <scope>NUCLEOTIDE SEQUENCE [LARGE SCALE GENOMIC DNA]</scope>
    <source>
        <strain evidence="3 4">JCM 13852</strain>
    </source>
</reference>
<dbReference type="Pfam" id="PF20720">
    <property type="entry name" value="nSTAND3"/>
    <property type="match status" value="1"/>
</dbReference>
<dbReference type="GO" id="GO:0016787">
    <property type="term" value="F:hydrolase activity"/>
    <property type="evidence" value="ECO:0007669"/>
    <property type="project" value="UniProtKB-KW"/>
</dbReference>
<gene>
    <name evidence="3" type="ORF">ACFFTO_15565</name>
</gene>
<dbReference type="RefSeq" id="WP_378193413.1">
    <property type="nucleotide sequence ID" value="NZ_JBHMBK010000010.1"/>
</dbReference>
<dbReference type="GO" id="GO:0004519">
    <property type="term" value="F:endonuclease activity"/>
    <property type="evidence" value="ECO:0007669"/>
    <property type="project" value="UniProtKB-KW"/>
</dbReference>
<dbReference type="Gene3D" id="3.40.50.300">
    <property type="entry name" value="P-loop containing nucleotide triphosphate hydrolases"/>
    <property type="match status" value="1"/>
</dbReference>